<sequence>MLLLINHYPWILIEETMDITISQESFLSNDKNKLRLISMLTGKLLKSGIYVLQAEDDADTLIVHTAIQKSNYNTKVVVIGEDVDLIILLLTLTPDDSQIFF</sequence>
<proteinExistence type="predicted"/>
<name>A0AAV0WZZ6_9HEMI</name>
<evidence type="ECO:0008006" key="3">
    <source>
        <dbReference type="Google" id="ProtNLM"/>
    </source>
</evidence>
<organism evidence="1 2">
    <name type="scientific">Macrosiphum euphorbiae</name>
    <name type="common">potato aphid</name>
    <dbReference type="NCBI Taxonomy" id="13131"/>
    <lineage>
        <taxon>Eukaryota</taxon>
        <taxon>Metazoa</taxon>
        <taxon>Ecdysozoa</taxon>
        <taxon>Arthropoda</taxon>
        <taxon>Hexapoda</taxon>
        <taxon>Insecta</taxon>
        <taxon>Pterygota</taxon>
        <taxon>Neoptera</taxon>
        <taxon>Paraneoptera</taxon>
        <taxon>Hemiptera</taxon>
        <taxon>Sternorrhyncha</taxon>
        <taxon>Aphidomorpha</taxon>
        <taxon>Aphidoidea</taxon>
        <taxon>Aphididae</taxon>
        <taxon>Macrosiphini</taxon>
        <taxon>Macrosiphum</taxon>
    </lineage>
</organism>
<dbReference type="AlphaFoldDB" id="A0AAV0WZZ6"/>
<evidence type="ECO:0000313" key="2">
    <source>
        <dbReference type="Proteomes" id="UP001160148"/>
    </source>
</evidence>
<reference evidence="1 2" key="1">
    <citation type="submission" date="2023-01" db="EMBL/GenBank/DDBJ databases">
        <authorList>
            <person name="Whitehead M."/>
        </authorList>
    </citation>
    <scope>NUCLEOTIDE SEQUENCE [LARGE SCALE GENOMIC DNA]</scope>
</reference>
<dbReference type="EMBL" id="CARXXK010000003">
    <property type="protein sequence ID" value="CAI6361062.1"/>
    <property type="molecule type" value="Genomic_DNA"/>
</dbReference>
<dbReference type="Proteomes" id="UP001160148">
    <property type="component" value="Unassembled WGS sequence"/>
</dbReference>
<protein>
    <recommendedName>
        <fullName evidence="3">NYN domain-containing protein</fullName>
    </recommendedName>
</protein>
<keyword evidence="2" id="KW-1185">Reference proteome</keyword>
<evidence type="ECO:0000313" key="1">
    <source>
        <dbReference type="EMBL" id="CAI6361062.1"/>
    </source>
</evidence>
<gene>
    <name evidence="1" type="ORF">MEUPH1_LOCUS16283</name>
</gene>
<comment type="caution">
    <text evidence="1">The sequence shown here is derived from an EMBL/GenBank/DDBJ whole genome shotgun (WGS) entry which is preliminary data.</text>
</comment>
<accession>A0AAV0WZZ6</accession>